<protein>
    <submittedName>
        <fullName evidence="5">Neurogenic locus protein delta-like isoform X1</fullName>
    </submittedName>
</protein>
<organism evidence="4 5">
    <name type="scientific">Vanessa tameamea</name>
    <name type="common">Kamehameha butterfly</name>
    <dbReference type="NCBI Taxonomy" id="334116"/>
    <lineage>
        <taxon>Eukaryota</taxon>
        <taxon>Metazoa</taxon>
        <taxon>Ecdysozoa</taxon>
        <taxon>Arthropoda</taxon>
        <taxon>Hexapoda</taxon>
        <taxon>Insecta</taxon>
        <taxon>Pterygota</taxon>
        <taxon>Neoptera</taxon>
        <taxon>Endopterygota</taxon>
        <taxon>Lepidoptera</taxon>
        <taxon>Glossata</taxon>
        <taxon>Ditrysia</taxon>
        <taxon>Papilionoidea</taxon>
        <taxon>Nymphalidae</taxon>
        <taxon>Nymphalinae</taxon>
        <taxon>Vanessa</taxon>
    </lineage>
</organism>
<feature type="domain" description="EGF-like" evidence="3">
    <location>
        <begin position="134"/>
        <end position="164"/>
    </location>
</feature>
<name>A0A8B8HWC6_VANTA</name>
<dbReference type="GeneID" id="113395703"/>
<feature type="domain" description="EGF-like" evidence="3">
    <location>
        <begin position="166"/>
        <end position="197"/>
    </location>
</feature>
<keyword evidence="4" id="KW-1185">Reference proteome</keyword>
<dbReference type="Pfam" id="PF02363">
    <property type="entry name" value="C_tripleX"/>
    <property type="match status" value="10"/>
</dbReference>
<dbReference type="RefSeq" id="XP_026489159.2">
    <property type="nucleotide sequence ID" value="XM_026633374.2"/>
</dbReference>
<keyword evidence="1" id="KW-0472">Membrane</keyword>
<reference evidence="5" key="1">
    <citation type="submission" date="2025-08" db="UniProtKB">
        <authorList>
            <consortium name="RefSeq"/>
        </authorList>
    </citation>
    <scope>IDENTIFICATION</scope>
    <source>
        <tissue evidence="5">Whole body</tissue>
    </source>
</reference>
<dbReference type="PANTHER" id="PTHR24047">
    <property type="entry name" value="FI01909P-RELATED"/>
    <property type="match status" value="1"/>
</dbReference>
<evidence type="ECO:0000256" key="2">
    <source>
        <dbReference type="SAM" id="SignalP"/>
    </source>
</evidence>
<feature type="domain" description="EGF-like" evidence="3">
    <location>
        <begin position="332"/>
        <end position="363"/>
    </location>
</feature>
<dbReference type="InterPro" id="IPR053255">
    <property type="entry name" value="EGF-like_domain"/>
</dbReference>
<evidence type="ECO:0000313" key="5">
    <source>
        <dbReference type="RefSeq" id="XP_026489159.2"/>
    </source>
</evidence>
<sequence>MFQLEKLCFGVGLILTFVFFVETQLCTERQTFMRWVPETYIRSYKETYQGNCWYRCTKTRWRSYIDQRMVPKHVVENKDVCCAGYMEDDTSLQLKCNPICRPTCKNGYCKSPSQCACNEGYEIDQDNPHNCLPICHKSCGHGTCIRPDVCDCNFGYTFTNSTCQAICTEACVNGTCVAPDTCECFNGYRKTESNLCLPYCSNGCPHGTCVAPENCTCNDGWYKDSSDDCVPRCDISCGGGYCIAPNVCECDTGYEKTHNGTCIPTCTKECLHGICAAPENCVCDDRWHKNETGDCVPICDIDCGVGGTCVEPDVCECETGYGKNLNGTCVPQCSNGCPNGTCVSPEVCECNEGWNKTHLGICEPYCNSGCVFGTCIEPDVCRCHIGYKINMDNMNDSLCIPECKNCSGICVAPENCIDISATTTEVAFTECNDSSCIDKKDSTISMTETSDYVKTSDEKAEVTVSTIDEARHINNDAIYQKQSIWSNYWIYIAVTAVAVTLLAFILLIVKRKAVARMCHGGSYIIEGERENEACHSIQRDMSYLKMMHKERN</sequence>
<proteinExistence type="predicted"/>
<feature type="signal peptide" evidence="2">
    <location>
        <begin position="1"/>
        <end position="23"/>
    </location>
</feature>
<dbReference type="Gene3D" id="2.10.25.10">
    <property type="entry name" value="Laminin"/>
    <property type="match status" value="8"/>
</dbReference>
<dbReference type="InterPro" id="IPR003341">
    <property type="entry name" value="Cys_rich_tripleX"/>
</dbReference>
<dbReference type="OMA" id="CNEGFRN"/>
<dbReference type="OrthoDB" id="409374at2759"/>
<feature type="domain" description="EGF-like" evidence="3">
    <location>
        <begin position="99"/>
        <end position="132"/>
    </location>
</feature>
<gene>
    <name evidence="5" type="primary">LOC113395703</name>
</gene>
<evidence type="ECO:0000256" key="1">
    <source>
        <dbReference type="SAM" id="Phobius"/>
    </source>
</evidence>
<feature type="domain" description="EGF-like" evidence="3">
    <location>
        <begin position="298"/>
        <end position="330"/>
    </location>
</feature>
<dbReference type="Proteomes" id="UP001652626">
    <property type="component" value="Chromosome 7"/>
</dbReference>
<dbReference type="SMART" id="SM00181">
    <property type="entry name" value="EGF"/>
    <property type="match status" value="9"/>
</dbReference>
<accession>A0A8B8HWC6</accession>
<feature type="domain" description="EGF-like" evidence="3">
    <location>
        <begin position="365"/>
        <end position="400"/>
    </location>
</feature>
<evidence type="ECO:0000259" key="3">
    <source>
        <dbReference type="SMART" id="SM00181"/>
    </source>
</evidence>
<feature type="domain" description="EGF-like" evidence="3">
    <location>
        <begin position="232"/>
        <end position="263"/>
    </location>
</feature>
<feature type="transmembrane region" description="Helical" evidence="1">
    <location>
        <begin position="488"/>
        <end position="509"/>
    </location>
</feature>
<feature type="chain" id="PRO_5045034822" evidence="2">
    <location>
        <begin position="24"/>
        <end position="552"/>
    </location>
</feature>
<dbReference type="PANTHER" id="PTHR24047:SF32">
    <property type="entry name" value="FI01909P-RELATED"/>
    <property type="match status" value="1"/>
</dbReference>
<keyword evidence="1" id="KW-1133">Transmembrane helix</keyword>
<evidence type="ECO:0000313" key="4">
    <source>
        <dbReference type="Proteomes" id="UP001652626"/>
    </source>
</evidence>
<feature type="domain" description="EGF-like" evidence="3">
    <location>
        <begin position="265"/>
        <end position="296"/>
    </location>
</feature>
<feature type="domain" description="EGF-like" evidence="3">
    <location>
        <begin position="199"/>
        <end position="230"/>
    </location>
</feature>
<dbReference type="InterPro" id="IPR000742">
    <property type="entry name" value="EGF"/>
</dbReference>
<keyword evidence="2" id="KW-0732">Signal</keyword>
<keyword evidence="1" id="KW-0812">Transmembrane</keyword>